<keyword evidence="4" id="KW-1185">Reference proteome</keyword>
<name>A0A8K0JN50_9TREE</name>
<dbReference type="PANTHER" id="PTHR43364:SF4">
    <property type="entry name" value="NAD(P)-LINKED OXIDOREDUCTASE SUPERFAMILY PROTEIN"/>
    <property type="match status" value="1"/>
</dbReference>
<dbReference type="GO" id="GO:0016491">
    <property type="term" value="F:oxidoreductase activity"/>
    <property type="evidence" value="ECO:0007669"/>
    <property type="project" value="UniProtKB-KW"/>
</dbReference>
<dbReference type="PRINTS" id="PR00069">
    <property type="entry name" value="ALDKETRDTASE"/>
</dbReference>
<dbReference type="InterPro" id="IPR023210">
    <property type="entry name" value="NADP_OxRdtase_dom"/>
</dbReference>
<dbReference type="AlphaFoldDB" id="A0A8K0JN50"/>
<dbReference type="CDD" id="cd19075">
    <property type="entry name" value="AKR_AKR7A1-5"/>
    <property type="match status" value="1"/>
</dbReference>
<dbReference type="EMBL" id="JABELV010000040">
    <property type="protein sequence ID" value="KAG7562042.1"/>
    <property type="molecule type" value="Genomic_DNA"/>
</dbReference>
<dbReference type="InterPro" id="IPR020471">
    <property type="entry name" value="AKR"/>
</dbReference>
<dbReference type="InterPro" id="IPR050523">
    <property type="entry name" value="AKR_Detox_Biosynth"/>
</dbReference>
<dbReference type="InterPro" id="IPR036812">
    <property type="entry name" value="NAD(P)_OxRdtase_dom_sf"/>
</dbReference>
<dbReference type="Gene3D" id="3.20.20.100">
    <property type="entry name" value="NADP-dependent oxidoreductase domain"/>
    <property type="match status" value="1"/>
</dbReference>
<reference evidence="3" key="1">
    <citation type="submission" date="2020-04" db="EMBL/GenBank/DDBJ databases">
        <title>Analysis of mating type loci in Filobasidium floriforme.</title>
        <authorList>
            <person name="Nowrousian M."/>
        </authorList>
    </citation>
    <scope>NUCLEOTIDE SEQUENCE</scope>
    <source>
        <strain evidence="3">CBS 6242</strain>
    </source>
</reference>
<protein>
    <recommendedName>
        <fullName evidence="2">NADP-dependent oxidoreductase domain-containing protein</fullName>
    </recommendedName>
</protein>
<dbReference type="SUPFAM" id="SSF51430">
    <property type="entry name" value="NAD(P)-linked oxidoreductase"/>
    <property type="match status" value="1"/>
</dbReference>
<accession>A0A8K0JN50</accession>
<gene>
    <name evidence="3" type="ORF">FFLO_02514</name>
</gene>
<dbReference type="Pfam" id="PF00248">
    <property type="entry name" value="Aldo_ket_red"/>
    <property type="match status" value="1"/>
</dbReference>
<feature type="domain" description="NADP-dependent oxidoreductase" evidence="2">
    <location>
        <begin position="8"/>
        <end position="316"/>
    </location>
</feature>
<sequence>MPAQGKNRIILGLMTFGPDHDTGARITDLEQYKSCLDVFQKAGYDEVDTARVYVGGKQEGFTAQAGWKERGLTIATKWYPNDLGAHKPETLKAKVEESLKALETDSVDIFYLHAADRGTPFQQTLKAIDEMHKQGKFKTFAISNFTSAEVAEVCLTCKYNNWVRPTLYQGMYNAITRMAESELIPTLRRFGLDYVVYNPIAGGVLSGKIKSGEVPKEGRFSDTAKSGAMYRQRYFKDATFDALKIIEPVVEKHNLTLIEVAFRWLVHHSQLKLANKGGNDGILIGVSSQEQLENNLEHLEKGPLPEEVCKALDEAWKVIGGTAPNYYHLKNEYAYDTIEALYGQGAL</sequence>
<evidence type="ECO:0000259" key="2">
    <source>
        <dbReference type="Pfam" id="PF00248"/>
    </source>
</evidence>
<evidence type="ECO:0000256" key="1">
    <source>
        <dbReference type="ARBA" id="ARBA00023002"/>
    </source>
</evidence>
<proteinExistence type="predicted"/>
<dbReference type="Proteomes" id="UP000812966">
    <property type="component" value="Unassembled WGS sequence"/>
</dbReference>
<comment type="caution">
    <text evidence="3">The sequence shown here is derived from an EMBL/GenBank/DDBJ whole genome shotgun (WGS) entry which is preliminary data.</text>
</comment>
<evidence type="ECO:0000313" key="3">
    <source>
        <dbReference type="EMBL" id="KAG7562042.1"/>
    </source>
</evidence>
<evidence type="ECO:0000313" key="4">
    <source>
        <dbReference type="Proteomes" id="UP000812966"/>
    </source>
</evidence>
<dbReference type="PANTHER" id="PTHR43364">
    <property type="entry name" value="NADH-SPECIFIC METHYLGLYOXAL REDUCTASE-RELATED"/>
    <property type="match status" value="1"/>
</dbReference>
<keyword evidence="1" id="KW-0560">Oxidoreductase</keyword>
<organism evidence="3 4">
    <name type="scientific">Filobasidium floriforme</name>
    <dbReference type="NCBI Taxonomy" id="5210"/>
    <lineage>
        <taxon>Eukaryota</taxon>
        <taxon>Fungi</taxon>
        <taxon>Dikarya</taxon>
        <taxon>Basidiomycota</taxon>
        <taxon>Agaricomycotina</taxon>
        <taxon>Tremellomycetes</taxon>
        <taxon>Filobasidiales</taxon>
        <taxon>Filobasidiaceae</taxon>
        <taxon>Filobasidium</taxon>
    </lineage>
</organism>